<dbReference type="Proteomes" id="UP001060085">
    <property type="component" value="Linkage Group LG07"/>
</dbReference>
<keyword evidence="2" id="KW-1185">Reference proteome</keyword>
<accession>A0ACB9ZXF3</accession>
<dbReference type="EMBL" id="CM044707">
    <property type="protein sequence ID" value="KAI5652986.1"/>
    <property type="molecule type" value="Genomic_DNA"/>
</dbReference>
<gene>
    <name evidence="1" type="ORF">M9H77_30173</name>
</gene>
<proteinExistence type="predicted"/>
<sequence>MEAKNKLGDYHSKLARDMHNFYHGGGNVFNAYVENNHGNGNYTPKRYNGFGNFSSYGKFYGHASYDDYGGYDRDNAKYADCEHSPYDCYEQYHHSYGRKDKQFFKPPQRVAKVEIKKRSTIEEFSKVNELPQATIEVEESVVLHVKEEITNVEYCDLMRDKNTEKGSIKVKEEESVEENERLVERSCIFDSISTLSNESILLGLSFKELKLFLELNASYVIFVGNCMVNPFTCELAFDIDHMLKCSTPCAYLEKQLLVSIARIKPSFHDLELLHDNLFLDLLVANFSSSCASMWSKIHIFFGFSIESGYDERVHLFPWSYIVTFMKSLKESLLRIVIMFHISFMLLWKFLIGLVFPFNTCTLSVIDLNFLMMNKRF</sequence>
<evidence type="ECO:0000313" key="2">
    <source>
        <dbReference type="Proteomes" id="UP001060085"/>
    </source>
</evidence>
<protein>
    <submittedName>
        <fullName evidence="1">Uncharacterized protein</fullName>
    </submittedName>
</protein>
<name>A0ACB9ZXF3_CATRO</name>
<evidence type="ECO:0000313" key="1">
    <source>
        <dbReference type="EMBL" id="KAI5652986.1"/>
    </source>
</evidence>
<reference evidence="2" key="1">
    <citation type="journal article" date="2023" name="Nat. Plants">
        <title>Single-cell RNA sequencing provides a high-resolution roadmap for understanding the multicellular compartmentation of specialized metabolism.</title>
        <authorList>
            <person name="Sun S."/>
            <person name="Shen X."/>
            <person name="Li Y."/>
            <person name="Li Y."/>
            <person name="Wang S."/>
            <person name="Li R."/>
            <person name="Zhang H."/>
            <person name="Shen G."/>
            <person name="Guo B."/>
            <person name="Wei J."/>
            <person name="Xu J."/>
            <person name="St-Pierre B."/>
            <person name="Chen S."/>
            <person name="Sun C."/>
        </authorList>
    </citation>
    <scope>NUCLEOTIDE SEQUENCE [LARGE SCALE GENOMIC DNA]</scope>
</reference>
<organism evidence="1 2">
    <name type="scientific">Catharanthus roseus</name>
    <name type="common">Madagascar periwinkle</name>
    <name type="synonym">Vinca rosea</name>
    <dbReference type="NCBI Taxonomy" id="4058"/>
    <lineage>
        <taxon>Eukaryota</taxon>
        <taxon>Viridiplantae</taxon>
        <taxon>Streptophyta</taxon>
        <taxon>Embryophyta</taxon>
        <taxon>Tracheophyta</taxon>
        <taxon>Spermatophyta</taxon>
        <taxon>Magnoliopsida</taxon>
        <taxon>eudicotyledons</taxon>
        <taxon>Gunneridae</taxon>
        <taxon>Pentapetalae</taxon>
        <taxon>asterids</taxon>
        <taxon>lamiids</taxon>
        <taxon>Gentianales</taxon>
        <taxon>Apocynaceae</taxon>
        <taxon>Rauvolfioideae</taxon>
        <taxon>Vinceae</taxon>
        <taxon>Catharanthinae</taxon>
        <taxon>Catharanthus</taxon>
    </lineage>
</organism>
<comment type="caution">
    <text evidence="1">The sequence shown here is derived from an EMBL/GenBank/DDBJ whole genome shotgun (WGS) entry which is preliminary data.</text>
</comment>